<keyword evidence="1" id="KW-0812">Transmembrane</keyword>
<evidence type="ECO:0000313" key="3">
    <source>
        <dbReference type="Proteomes" id="UP000294911"/>
    </source>
</evidence>
<protein>
    <submittedName>
        <fullName evidence="2">Uncharacterized protein</fullName>
    </submittedName>
</protein>
<keyword evidence="3" id="KW-1185">Reference proteome</keyword>
<keyword evidence="1" id="KW-0472">Membrane</keyword>
<evidence type="ECO:0000256" key="1">
    <source>
        <dbReference type="SAM" id="Phobius"/>
    </source>
</evidence>
<sequence>MGRAERDPERLLSEALRAQANQTHEPPAQRASYGLLSGADANTIAEVRAEVGVPEPVAPTRAVPTPERTAPRRASGGGWLLLGALLLGLAAGAAVALATLL</sequence>
<accession>A0A4R2QYJ5</accession>
<evidence type="ECO:0000313" key="2">
    <source>
        <dbReference type="EMBL" id="TCP54118.1"/>
    </source>
</evidence>
<gene>
    <name evidence="2" type="ORF">EV191_103159</name>
</gene>
<keyword evidence="1" id="KW-1133">Transmembrane helix</keyword>
<comment type="caution">
    <text evidence="2">The sequence shown here is derived from an EMBL/GenBank/DDBJ whole genome shotgun (WGS) entry which is preliminary data.</text>
</comment>
<dbReference type="AlphaFoldDB" id="A0A4R2QYJ5"/>
<dbReference type="EMBL" id="SLXQ01000003">
    <property type="protein sequence ID" value="TCP54118.1"/>
    <property type="molecule type" value="Genomic_DNA"/>
</dbReference>
<dbReference type="Proteomes" id="UP000294911">
    <property type="component" value="Unassembled WGS sequence"/>
</dbReference>
<reference evidence="2 3" key="1">
    <citation type="submission" date="2019-03" db="EMBL/GenBank/DDBJ databases">
        <title>Genomic Encyclopedia of Type Strains, Phase IV (KMG-IV): sequencing the most valuable type-strain genomes for metagenomic binning, comparative biology and taxonomic classification.</title>
        <authorList>
            <person name="Goeker M."/>
        </authorList>
    </citation>
    <scope>NUCLEOTIDE SEQUENCE [LARGE SCALE GENOMIC DNA]</scope>
    <source>
        <strain evidence="2 3">DSM 45765</strain>
    </source>
</reference>
<feature type="transmembrane region" description="Helical" evidence="1">
    <location>
        <begin position="78"/>
        <end position="100"/>
    </location>
</feature>
<proteinExistence type="predicted"/>
<dbReference type="OrthoDB" id="3700859at2"/>
<dbReference type="RefSeq" id="WP_132876890.1">
    <property type="nucleotide sequence ID" value="NZ_SLXQ01000003.1"/>
</dbReference>
<organism evidence="2 3">
    <name type="scientific">Tamaricihabitans halophyticus</name>
    <dbReference type="NCBI Taxonomy" id="1262583"/>
    <lineage>
        <taxon>Bacteria</taxon>
        <taxon>Bacillati</taxon>
        <taxon>Actinomycetota</taxon>
        <taxon>Actinomycetes</taxon>
        <taxon>Pseudonocardiales</taxon>
        <taxon>Pseudonocardiaceae</taxon>
        <taxon>Tamaricihabitans</taxon>
    </lineage>
</organism>
<name>A0A4R2QYJ5_9PSEU</name>